<organism evidence="2 3">
    <name type="scientific">Nesidiocoris tenuis</name>
    <dbReference type="NCBI Taxonomy" id="355587"/>
    <lineage>
        <taxon>Eukaryota</taxon>
        <taxon>Metazoa</taxon>
        <taxon>Ecdysozoa</taxon>
        <taxon>Arthropoda</taxon>
        <taxon>Hexapoda</taxon>
        <taxon>Insecta</taxon>
        <taxon>Pterygota</taxon>
        <taxon>Neoptera</taxon>
        <taxon>Paraneoptera</taxon>
        <taxon>Hemiptera</taxon>
        <taxon>Heteroptera</taxon>
        <taxon>Panheteroptera</taxon>
        <taxon>Cimicomorpha</taxon>
        <taxon>Miridae</taxon>
        <taxon>Dicyphina</taxon>
        <taxon>Nesidiocoris</taxon>
    </lineage>
</organism>
<keyword evidence="3" id="KW-1185">Reference proteome</keyword>
<accession>A0A6H5GBL5</accession>
<feature type="non-terminal residue" evidence="2">
    <location>
        <position position="92"/>
    </location>
</feature>
<proteinExistence type="predicted"/>
<evidence type="ECO:0000313" key="3">
    <source>
        <dbReference type="Proteomes" id="UP000479000"/>
    </source>
</evidence>
<name>A0A6H5GBL5_9HEMI</name>
<evidence type="ECO:0000313" key="2">
    <source>
        <dbReference type="EMBL" id="CAB0000346.1"/>
    </source>
</evidence>
<gene>
    <name evidence="2" type="ORF">NTEN_LOCUS6300</name>
</gene>
<dbReference type="Proteomes" id="UP000479000">
    <property type="component" value="Unassembled WGS sequence"/>
</dbReference>
<protein>
    <submittedName>
        <fullName evidence="2">Uncharacterized protein</fullName>
    </submittedName>
</protein>
<reference evidence="2 3" key="1">
    <citation type="submission" date="2020-02" db="EMBL/GenBank/DDBJ databases">
        <authorList>
            <person name="Ferguson B K."/>
        </authorList>
    </citation>
    <scope>NUCLEOTIDE SEQUENCE [LARGE SCALE GENOMIC DNA]</scope>
</reference>
<evidence type="ECO:0000256" key="1">
    <source>
        <dbReference type="SAM" id="MobiDB-lite"/>
    </source>
</evidence>
<dbReference type="EMBL" id="CADCXU010009418">
    <property type="protein sequence ID" value="CAB0000346.1"/>
    <property type="molecule type" value="Genomic_DNA"/>
</dbReference>
<sequence>MTTKPSGVHNPPLSHVRTAHAQHPASPFSPDRILRPFSCRGRFSIEPQTFPSMVSIPRAYGRPSRLHFFIKTRISPTLGSSGRTWDEEESLV</sequence>
<dbReference type="AlphaFoldDB" id="A0A6H5GBL5"/>
<feature type="region of interest" description="Disordered" evidence="1">
    <location>
        <begin position="1"/>
        <end position="31"/>
    </location>
</feature>